<dbReference type="PANTHER" id="PTHR23416">
    <property type="entry name" value="SIALIC ACID SYNTHASE-RELATED"/>
    <property type="match status" value="1"/>
</dbReference>
<keyword evidence="2" id="KW-1185">Reference proteome</keyword>
<dbReference type="InterPro" id="IPR001451">
    <property type="entry name" value="Hexapep"/>
</dbReference>
<dbReference type="InterPro" id="IPR051159">
    <property type="entry name" value="Hexapeptide_acetyltransf"/>
</dbReference>
<evidence type="ECO:0000313" key="2">
    <source>
        <dbReference type="Proteomes" id="UP000238083"/>
    </source>
</evidence>
<dbReference type="GO" id="GO:0016740">
    <property type="term" value="F:transferase activity"/>
    <property type="evidence" value="ECO:0007669"/>
    <property type="project" value="UniProtKB-KW"/>
</dbReference>
<dbReference type="Gene3D" id="2.160.10.10">
    <property type="entry name" value="Hexapeptide repeat proteins"/>
    <property type="match status" value="1"/>
</dbReference>
<accession>A0A2T0RBA3</accession>
<dbReference type="EMBL" id="PVZF01000001">
    <property type="protein sequence ID" value="PRY18442.1"/>
    <property type="molecule type" value="Genomic_DNA"/>
</dbReference>
<dbReference type="PANTHER" id="PTHR23416:SF78">
    <property type="entry name" value="LIPOPOLYSACCHARIDE BIOSYNTHESIS O-ACETYL TRANSFERASE WBBJ-RELATED"/>
    <property type="match status" value="1"/>
</dbReference>
<protein>
    <submittedName>
        <fullName evidence="1">Maltose O-acetyltransferase</fullName>
    </submittedName>
</protein>
<gene>
    <name evidence="1" type="ORF">CLV37_101687</name>
</gene>
<dbReference type="CDD" id="cd04647">
    <property type="entry name" value="LbH_MAT_like"/>
    <property type="match status" value="1"/>
</dbReference>
<dbReference type="Proteomes" id="UP000238083">
    <property type="component" value="Unassembled WGS sequence"/>
</dbReference>
<evidence type="ECO:0000313" key="1">
    <source>
        <dbReference type="EMBL" id="PRY18442.1"/>
    </source>
</evidence>
<comment type="caution">
    <text evidence="1">The sequence shown here is derived from an EMBL/GenBank/DDBJ whole genome shotgun (WGS) entry which is preliminary data.</text>
</comment>
<organism evidence="1 2">
    <name type="scientific">Kineococcus rhizosphaerae</name>
    <dbReference type="NCBI Taxonomy" id="559628"/>
    <lineage>
        <taxon>Bacteria</taxon>
        <taxon>Bacillati</taxon>
        <taxon>Actinomycetota</taxon>
        <taxon>Actinomycetes</taxon>
        <taxon>Kineosporiales</taxon>
        <taxon>Kineosporiaceae</taxon>
        <taxon>Kineococcus</taxon>
    </lineage>
</organism>
<name>A0A2T0RBA3_9ACTN</name>
<dbReference type="InterPro" id="IPR011004">
    <property type="entry name" value="Trimer_LpxA-like_sf"/>
</dbReference>
<dbReference type="OrthoDB" id="2643438at2"/>
<keyword evidence="1" id="KW-0808">Transferase</keyword>
<proteinExistence type="predicted"/>
<reference evidence="1 2" key="1">
    <citation type="submission" date="2018-03" db="EMBL/GenBank/DDBJ databases">
        <title>Genomic Encyclopedia of Archaeal and Bacterial Type Strains, Phase II (KMG-II): from individual species to whole genera.</title>
        <authorList>
            <person name="Goeker M."/>
        </authorList>
    </citation>
    <scope>NUCLEOTIDE SEQUENCE [LARGE SCALE GENOMIC DNA]</scope>
    <source>
        <strain evidence="1 2">DSM 19711</strain>
    </source>
</reference>
<sequence>MRAHARVDVYAGVRVAGEGLVVLGEGCFVNHDCYFDTAASITLGRAVALGDHVRIITSRHEIGSAERRAGPRSPQPVVIEDGCWLGSGVTVLPGVTIGAGCVVGAGAVVVGDCAPHGLYAGVPARRLRDLP</sequence>
<dbReference type="AlphaFoldDB" id="A0A2T0RBA3"/>
<dbReference type="SUPFAM" id="SSF51161">
    <property type="entry name" value="Trimeric LpxA-like enzymes"/>
    <property type="match status" value="1"/>
</dbReference>
<dbReference type="Pfam" id="PF00132">
    <property type="entry name" value="Hexapep"/>
    <property type="match status" value="1"/>
</dbReference>
<dbReference type="RefSeq" id="WP_106207448.1">
    <property type="nucleotide sequence ID" value="NZ_PVZF01000001.1"/>
</dbReference>